<proteinExistence type="predicted"/>
<organism evidence="2 3">
    <name type="scientific">Streptococcus oricebi</name>
    <dbReference type="NCBI Taxonomy" id="1547447"/>
    <lineage>
        <taxon>Bacteria</taxon>
        <taxon>Bacillati</taxon>
        <taxon>Bacillota</taxon>
        <taxon>Bacilli</taxon>
        <taxon>Lactobacillales</taxon>
        <taxon>Streptococcaceae</taxon>
        <taxon>Streptococcus</taxon>
    </lineage>
</organism>
<protein>
    <recommendedName>
        <fullName evidence="4">LXG domain-containing protein</fullName>
    </recommendedName>
</protein>
<reference evidence="2 3" key="1">
    <citation type="submission" date="2018-02" db="EMBL/GenBank/DDBJ databases">
        <title>Draft genome sequence of Streptococcus oricebi CCUG 70868T type strain.</title>
        <authorList>
            <person name="Mendez V."/>
            <person name="Salva-Serra F."/>
            <person name="Jaen-Luchoro D."/>
            <person name="Gonzales-Siles L."/>
            <person name="Karlsson R."/>
            <person name="Engstrom-Jakobsson H."/>
            <person name="Busquets A."/>
            <person name="Gomila M."/>
            <person name="Pineiro-Iglesias B."/>
            <person name="Bennasar-Figueras A."/>
            <person name="Seeger M."/>
            <person name="Moore E."/>
        </authorList>
    </citation>
    <scope>NUCLEOTIDE SEQUENCE [LARGE SCALE GENOMIC DNA]</scope>
    <source>
        <strain evidence="2 3">CCUG 70868</strain>
    </source>
</reference>
<evidence type="ECO:0008006" key="4">
    <source>
        <dbReference type="Google" id="ProtNLM"/>
    </source>
</evidence>
<evidence type="ECO:0000313" key="2">
    <source>
        <dbReference type="EMBL" id="MBP2624207.1"/>
    </source>
</evidence>
<dbReference type="RefSeq" id="WP_209628980.1">
    <property type="nucleotide sequence ID" value="NZ_PRDG01000006.1"/>
</dbReference>
<comment type="caution">
    <text evidence="2">The sequence shown here is derived from an EMBL/GenBank/DDBJ whole genome shotgun (WGS) entry which is preliminary data.</text>
</comment>
<name>A0ABS5B5U4_9STRE</name>
<keyword evidence="3" id="KW-1185">Reference proteome</keyword>
<sequence>MAEKISIELTQQEALLLEIRSLTTTANELSTKLKTVVEGLPGLTSQGEVHNRMASEGANKLNRFISKAQTFQTLTEVIYGHTQETYSKFIDTDKLLALDIANSYLSSPEISAEERAYIKAHPSQAVSAFKESIQGGEIKDKMQGAKSSELLMRNGQKEGTR</sequence>
<evidence type="ECO:0000313" key="3">
    <source>
        <dbReference type="Proteomes" id="UP001519296"/>
    </source>
</evidence>
<feature type="region of interest" description="Disordered" evidence="1">
    <location>
        <begin position="137"/>
        <end position="161"/>
    </location>
</feature>
<dbReference type="EMBL" id="PRDG01000006">
    <property type="protein sequence ID" value="MBP2624207.1"/>
    <property type="molecule type" value="Genomic_DNA"/>
</dbReference>
<gene>
    <name evidence="2" type="ORF">C4K46_09690</name>
</gene>
<evidence type="ECO:0000256" key="1">
    <source>
        <dbReference type="SAM" id="MobiDB-lite"/>
    </source>
</evidence>
<accession>A0ABS5B5U4</accession>
<dbReference type="Proteomes" id="UP001519296">
    <property type="component" value="Unassembled WGS sequence"/>
</dbReference>